<sequence>MNALDSALYPDLFAAGGLIAAMELASEKKNLDLGRLYSHYASEPGRLVTAGLDSSRGRASVQLGSQSRTFYVAIRGDGFTWAEGATDDLGDLIEALAAWRDGISIGDFVEKFHFMTPGRLARIRESGDPVPAQWNWLRTAEEFHDERSLVEAFYADGRFNRFFPILSHGALRLRSVGLQQKAREVSVTPLSGGSYRVENLRLLDSAFPESLKKALDVASEVLVSDE</sequence>
<dbReference type="Pfam" id="PF19692">
    <property type="entry name" value="DUF6193"/>
    <property type="match status" value="1"/>
</dbReference>
<dbReference type="KEGG" id="sroi:IAG44_12705"/>
<dbReference type="RefSeq" id="WP_187747240.1">
    <property type="nucleotide sequence ID" value="NZ_CP060828.1"/>
</dbReference>
<evidence type="ECO:0000313" key="1">
    <source>
        <dbReference type="EMBL" id="QNP70223.1"/>
    </source>
</evidence>
<dbReference type="InterPro" id="IPR045682">
    <property type="entry name" value="DUF6193"/>
</dbReference>
<name>A0A7H0IBQ7_9ACTN</name>
<protein>
    <submittedName>
        <fullName evidence="1">Uncharacterized protein</fullName>
    </submittedName>
</protein>
<keyword evidence="2" id="KW-1185">Reference proteome</keyword>
<proteinExistence type="predicted"/>
<accession>A0A7H0IBQ7</accession>
<dbReference type="AlphaFoldDB" id="A0A7H0IBQ7"/>
<gene>
    <name evidence="1" type="ORF">IAG44_12705</name>
</gene>
<reference evidence="1 2" key="1">
    <citation type="submission" date="2020-08" db="EMBL/GenBank/DDBJ databases">
        <title>A novel species.</title>
        <authorList>
            <person name="Gao J."/>
        </authorList>
    </citation>
    <scope>NUCLEOTIDE SEQUENCE [LARGE SCALE GENOMIC DNA]</scope>
    <source>
        <strain evidence="1 2">CRXT-G-22</strain>
    </source>
</reference>
<organism evidence="1 2">
    <name type="scientific">Streptomyces roseirectus</name>
    <dbReference type="NCBI Taxonomy" id="2768066"/>
    <lineage>
        <taxon>Bacteria</taxon>
        <taxon>Bacillati</taxon>
        <taxon>Actinomycetota</taxon>
        <taxon>Actinomycetes</taxon>
        <taxon>Kitasatosporales</taxon>
        <taxon>Streptomycetaceae</taxon>
        <taxon>Streptomyces</taxon>
    </lineage>
</organism>
<dbReference type="Proteomes" id="UP000516052">
    <property type="component" value="Chromosome"/>
</dbReference>
<evidence type="ECO:0000313" key="2">
    <source>
        <dbReference type="Proteomes" id="UP000516052"/>
    </source>
</evidence>
<dbReference type="EMBL" id="CP060828">
    <property type="protein sequence ID" value="QNP70223.1"/>
    <property type="molecule type" value="Genomic_DNA"/>
</dbReference>